<keyword evidence="6 7" id="KW-0472">Membrane</keyword>
<dbReference type="Proteomes" id="UP000198703">
    <property type="component" value="Unassembled WGS sequence"/>
</dbReference>
<evidence type="ECO:0000256" key="5">
    <source>
        <dbReference type="ARBA" id="ARBA00022989"/>
    </source>
</evidence>
<dbReference type="CDD" id="cd16914">
    <property type="entry name" value="EcfT"/>
    <property type="match status" value="1"/>
</dbReference>
<feature type="transmembrane region" description="Helical" evidence="7">
    <location>
        <begin position="53"/>
        <end position="73"/>
    </location>
</feature>
<evidence type="ECO:0000256" key="6">
    <source>
        <dbReference type="ARBA" id="ARBA00023136"/>
    </source>
</evidence>
<dbReference type="EMBL" id="FNQM01000007">
    <property type="protein sequence ID" value="SEA58122.1"/>
    <property type="molecule type" value="Genomic_DNA"/>
</dbReference>
<dbReference type="AlphaFoldDB" id="A0A1H4CDG4"/>
<feature type="transmembrane region" description="Helical" evidence="7">
    <location>
        <begin position="94"/>
        <end position="116"/>
    </location>
</feature>
<evidence type="ECO:0000313" key="8">
    <source>
        <dbReference type="EMBL" id="SEA58122.1"/>
    </source>
</evidence>
<proteinExistence type="inferred from homology"/>
<name>A0A1H4CDG4_9RHOB</name>
<keyword evidence="9" id="KW-1185">Reference proteome</keyword>
<reference evidence="8 9" key="1">
    <citation type="submission" date="2016-10" db="EMBL/GenBank/DDBJ databases">
        <authorList>
            <person name="de Groot N.N."/>
        </authorList>
    </citation>
    <scope>NUCLEOTIDE SEQUENCE [LARGE SCALE GENOMIC DNA]</scope>
    <source>
        <strain evidence="8 9">DSM 15345</strain>
    </source>
</reference>
<organism evidence="8 9">
    <name type="scientific">Rubrimonas cliftonensis</name>
    <dbReference type="NCBI Taxonomy" id="89524"/>
    <lineage>
        <taxon>Bacteria</taxon>
        <taxon>Pseudomonadati</taxon>
        <taxon>Pseudomonadota</taxon>
        <taxon>Alphaproteobacteria</taxon>
        <taxon>Rhodobacterales</taxon>
        <taxon>Paracoccaceae</taxon>
        <taxon>Rubrimonas</taxon>
    </lineage>
</organism>
<dbReference type="PANTHER" id="PTHR34857:SF2">
    <property type="entry name" value="SLL0384 PROTEIN"/>
    <property type="match status" value="1"/>
</dbReference>
<gene>
    <name evidence="8" type="ORF">SAMN05444370_1078</name>
</gene>
<comment type="similarity">
    <text evidence="2">Belongs to the CbiQ family.</text>
</comment>
<evidence type="ECO:0000256" key="2">
    <source>
        <dbReference type="ARBA" id="ARBA00008564"/>
    </source>
</evidence>
<evidence type="ECO:0000256" key="1">
    <source>
        <dbReference type="ARBA" id="ARBA00004141"/>
    </source>
</evidence>
<sequence>MLGRVHPLPKLVFCLLWIAASLAIFDLRFQIGSLALAAGLLVTTERVRPATVLALAVPFALFGFGFLSTSLLFDRETGFAVQMAREQALARPDAAPGLVLFFRALACGMVSALFALTTDAGALVRALMAQARLPASIGYALLQAMHLVPDVAREAQAMRMARAMRRGRAPGRIPTPWEVGALAVPLLAYAIRRAGRAATAMEARGFRPGAPRTFLRAPPPARGDWAFCAGALGLLAAAAAACAMR</sequence>
<evidence type="ECO:0000256" key="4">
    <source>
        <dbReference type="ARBA" id="ARBA00022692"/>
    </source>
</evidence>
<dbReference type="Pfam" id="PF02361">
    <property type="entry name" value="CbiQ"/>
    <property type="match status" value="1"/>
</dbReference>
<dbReference type="PANTHER" id="PTHR34857">
    <property type="entry name" value="SLL0384 PROTEIN"/>
    <property type="match status" value="1"/>
</dbReference>
<evidence type="ECO:0000256" key="7">
    <source>
        <dbReference type="SAM" id="Phobius"/>
    </source>
</evidence>
<feature type="transmembrane region" description="Helical" evidence="7">
    <location>
        <begin position="136"/>
        <end position="152"/>
    </location>
</feature>
<keyword evidence="3" id="KW-1003">Cell membrane</keyword>
<dbReference type="OrthoDB" id="92887at2"/>
<comment type="subcellular location">
    <subcellularLocation>
        <location evidence="1">Membrane</location>
        <topology evidence="1">Multi-pass membrane protein</topology>
    </subcellularLocation>
</comment>
<dbReference type="InterPro" id="IPR003339">
    <property type="entry name" value="ABC/ECF_trnsptr_transmembrane"/>
</dbReference>
<dbReference type="STRING" id="89524.SAMN05444370_1078"/>
<protein>
    <submittedName>
        <fullName evidence="8">Energy-coupling factor transport system permease protein</fullName>
    </submittedName>
</protein>
<keyword evidence="4 7" id="KW-0812">Transmembrane</keyword>
<keyword evidence="5 7" id="KW-1133">Transmembrane helix</keyword>
<accession>A0A1H4CDG4</accession>
<evidence type="ECO:0000256" key="3">
    <source>
        <dbReference type="ARBA" id="ARBA00022475"/>
    </source>
</evidence>
<dbReference type="GO" id="GO:0005886">
    <property type="term" value="C:plasma membrane"/>
    <property type="evidence" value="ECO:0007669"/>
    <property type="project" value="UniProtKB-ARBA"/>
</dbReference>
<evidence type="ECO:0000313" key="9">
    <source>
        <dbReference type="Proteomes" id="UP000198703"/>
    </source>
</evidence>
<feature type="transmembrane region" description="Helical" evidence="7">
    <location>
        <begin position="173"/>
        <end position="191"/>
    </location>
</feature>
<feature type="transmembrane region" description="Helical" evidence="7">
    <location>
        <begin position="224"/>
        <end position="244"/>
    </location>
</feature>
<dbReference type="RefSeq" id="WP_093253936.1">
    <property type="nucleotide sequence ID" value="NZ_FNQM01000007.1"/>
</dbReference>
<dbReference type="InterPro" id="IPR051611">
    <property type="entry name" value="ECF_transporter_component"/>
</dbReference>